<name>A0A1D1YKJ6_9ARAE</name>
<reference evidence="1" key="1">
    <citation type="submission" date="2015-07" db="EMBL/GenBank/DDBJ databases">
        <title>Transcriptome Assembly of Anthurium amnicola.</title>
        <authorList>
            <person name="Suzuki J."/>
        </authorList>
    </citation>
    <scope>NUCLEOTIDE SEQUENCE</scope>
</reference>
<sequence>LQYPETDLSSWIMSPRTPPFDAMNAHIESPSTVSVQSNCVSPRNSGLLEALLHEAQAMGSAENRDKSSDSSTVMLGDLVETSPVSLCNTWGGYGEPVSPLGCSAASVFNACIPPISVSSLDESSSDKASNDLNVKLENVEPISHQNAEGMQTSQVDFSHQGVLLGADWCHNVSKVHNVVSDAIATLLDDLRSEVTCAIATACTSGTSSSSIDQGFRARHP</sequence>
<proteinExistence type="predicted"/>
<organism evidence="1">
    <name type="scientific">Anthurium amnicola</name>
    <dbReference type="NCBI Taxonomy" id="1678845"/>
    <lineage>
        <taxon>Eukaryota</taxon>
        <taxon>Viridiplantae</taxon>
        <taxon>Streptophyta</taxon>
        <taxon>Embryophyta</taxon>
        <taxon>Tracheophyta</taxon>
        <taxon>Spermatophyta</taxon>
        <taxon>Magnoliopsida</taxon>
        <taxon>Liliopsida</taxon>
        <taxon>Araceae</taxon>
        <taxon>Pothoideae</taxon>
        <taxon>Potheae</taxon>
        <taxon>Anthurium</taxon>
    </lineage>
</organism>
<feature type="non-terminal residue" evidence="1">
    <location>
        <position position="1"/>
    </location>
</feature>
<protein>
    <submittedName>
        <fullName evidence="1">Transcription factor GAMYB</fullName>
    </submittedName>
</protein>
<gene>
    <name evidence="1" type="primary">GAM1_28</name>
    <name evidence="1" type="ORF">g.122376</name>
</gene>
<dbReference type="AlphaFoldDB" id="A0A1D1YKJ6"/>
<accession>A0A1D1YKJ6</accession>
<dbReference type="EMBL" id="GDJX01012787">
    <property type="protein sequence ID" value="JAT55149.1"/>
    <property type="molecule type" value="Transcribed_RNA"/>
</dbReference>
<evidence type="ECO:0000313" key="1">
    <source>
        <dbReference type="EMBL" id="JAT55149.1"/>
    </source>
</evidence>